<feature type="transmembrane region" description="Helical" evidence="1">
    <location>
        <begin position="266"/>
        <end position="284"/>
    </location>
</feature>
<gene>
    <name evidence="3" type="ORF">OXX778_LOCUS16602</name>
</gene>
<keyword evidence="2" id="KW-0732">Signal</keyword>
<dbReference type="AlphaFoldDB" id="A0A814H2P5"/>
<dbReference type="PANTHER" id="PTHR31061:SF24">
    <property type="entry name" value="LD22376P"/>
    <property type="match status" value="1"/>
</dbReference>
<reference evidence="3" key="1">
    <citation type="submission" date="2021-02" db="EMBL/GenBank/DDBJ databases">
        <authorList>
            <person name="Nowell W R."/>
        </authorList>
    </citation>
    <scope>NUCLEOTIDE SEQUENCE</scope>
    <source>
        <strain evidence="3">Ploen Becks lab</strain>
    </source>
</reference>
<dbReference type="Proteomes" id="UP000663879">
    <property type="component" value="Unassembled WGS sequence"/>
</dbReference>
<evidence type="ECO:0000313" key="4">
    <source>
        <dbReference type="Proteomes" id="UP000663879"/>
    </source>
</evidence>
<feature type="transmembrane region" description="Helical" evidence="1">
    <location>
        <begin position="451"/>
        <end position="469"/>
    </location>
</feature>
<dbReference type="EMBL" id="CAJNOC010003972">
    <property type="protein sequence ID" value="CAF1004917.1"/>
    <property type="molecule type" value="Genomic_DNA"/>
</dbReference>
<keyword evidence="1" id="KW-0812">Transmembrane</keyword>
<feature type="signal peptide" evidence="2">
    <location>
        <begin position="1"/>
        <end position="17"/>
    </location>
</feature>
<feature type="transmembrane region" description="Helical" evidence="1">
    <location>
        <begin position="193"/>
        <end position="214"/>
    </location>
</feature>
<accession>A0A814H2P5</accession>
<keyword evidence="1" id="KW-1133">Transmembrane helix</keyword>
<feature type="transmembrane region" description="Helical" evidence="1">
    <location>
        <begin position="522"/>
        <end position="540"/>
    </location>
</feature>
<feature type="transmembrane region" description="Helical" evidence="1">
    <location>
        <begin position="489"/>
        <end position="510"/>
    </location>
</feature>
<feature type="transmembrane region" description="Helical" evidence="1">
    <location>
        <begin position="336"/>
        <end position="358"/>
    </location>
</feature>
<organism evidence="3 4">
    <name type="scientific">Brachionus calyciflorus</name>
    <dbReference type="NCBI Taxonomy" id="104777"/>
    <lineage>
        <taxon>Eukaryota</taxon>
        <taxon>Metazoa</taxon>
        <taxon>Spiralia</taxon>
        <taxon>Gnathifera</taxon>
        <taxon>Rotifera</taxon>
        <taxon>Eurotatoria</taxon>
        <taxon>Monogononta</taxon>
        <taxon>Pseudotrocha</taxon>
        <taxon>Ploima</taxon>
        <taxon>Brachionidae</taxon>
        <taxon>Brachionus</taxon>
    </lineage>
</organism>
<proteinExistence type="predicted"/>
<comment type="caution">
    <text evidence="3">The sequence shown here is derived from an EMBL/GenBank/DDBJ whole genome shotgun (WGS) entry which is preliminary data.</text>
</comment>
<feature type="transmembrane region" description="Helical" evidence="1">
    <location>
        <begin position="226"/>
        <end position="246"/>
    </location>
</feature>
<dbReference type="OrthoDB" id="2149840at2759"/>
<protein>
    <recommendedName>
        <fullName evidence="5">Heparan-alpha-glucosaminide N-acetyltransferase</fullName>
    </recommendedName>
</protein>
<sequence length="566" mass="66451">MIKFQLLILNLILPVFSNEWKCTEVQSLLEIEASDIDQSKNIYLEYQYTDCTECNLLTNSKLQPDPKNSSRFNTYGIFDPNFSYQIQITQKNDKNETERVICPKFTYNQFGECGIYRININNNCSIINIKKPNNIYRVLYYGIPLIILLLIGSSLVEKYYDRLKKALTKSRTEPKEEINLDSGDKVTKKKERFYSIDTFRGLSIVVMIFNQYGWGTFMYHCAWSGLNLSALVFPWFLFIMGISVPISTNSIMTKSKKTRLDIFYKILYRSFKMFLIGFFLVSEFDFKFSDARIFGVLQRIAICYFFVAILELIFWKPIDSIPETNDWKKHFRDFTYAIPHFIVVHLIILIWFLIVFLLPVPGCPTGYLGPGGNEYGSKYFNCTGGATGYIDRLILGYDHLYKALSITQKVYQIDRYEPEGILSTLPSICLAYYGVIAGRILLFYKDPKKRFMYLLVWALINFLLFGIFSQFDLKNGWLPVNKNIWTYSFTLVTASSSFLIQAFLYILIDYKKLWTGAPFRHVGLNSIFIYICHSVLWFRFPVQWKVDWKHEEKFLQCIWGSFVWIM</sequence>
<feature type="transmembrane region" description="Helical" evidence="1">
    <location>
        <begin position="138"/>
        <end position="156"/>
    </location>
</feature>
<feature type="chain" id="PRO_5033019183" description="Heparan-alpha-glucosaminide N-acetyltransferase" evidence="2">
    <location>
        <begin position="18"/>
        <end position="566"/>
    </location>
</feature>
<dbReference type="PANTHER" id="PTHR31061">
    <property type="entry name" value="LD22376P"/>
    <property type="match status" value="1"/>
</dbReference>
<feature type="transmembrane region" description="Helical" evidence="1">
    <location>
        <begin position="296"/>
        <end position="315"/>
    </location>
</feature>
<evidence type="ECO:0008006" key="5">
    <source>
        <dbReference type="Google" id="ProtNLM"/>
    </source>
</evidence>
<evidence type="ECO:0000313" key="3">
    <source>
        <dbReference type="EMBL" id="CAF1004917.1"/>
    </source>
</evidence>
<keyword evidence="1" id="KW-0472">Membrane</keyword>
<evidence type="ECO:0000256" key="2">
    <source>
        <dbReference type="SAM" id="SignalP"/>
    </source>
</evidence>
<feature type="non-terminal residue" evidence="3">
    <location>
        <position position="1"/>
    </location>
</feature>
<keyword evidence="4" id="KW-1185">Reference proteome</keyword>
<evidence type="ECO:0000256" key="1">
    <source>
        <dbReference type="SAM" id="Phobius"/>
    </source>
</evidence>
<feature type="transmembrane region" description="Helical" evidence="1">
    <location>
        <begin position="421"/>
        <end position="444"/>
    </location>
</feature>
<name>A0A814H2P5_9BILA</name>